<keyword evidence="4 9" id="KW-0547">Nucleotide-binding</keyword>
<dbReference type="GO" id="GO:0000226">
    <property type="term" value="P:microtubule cytoskeleton organization"/>
    <property type="evidence" value="ECO:0007669"/>
    <property type="project" value="TreeGrafter"/>
</dbReference>
<evidence type="ECO:0000256" key="4">
    <source>
        <dbReference type="ARBA" id="ARBA00022741"/>
    </source>
</evidence>
<evidence type="ECO:0000256" key="8">
    <source>
        <dbReference type="ARBA" id="ARBA00048679"/>
    </source>
</evidence>
<evidence type="ECO:0000256" key="7">
    <source>
        <dbReference type="ARBA" id="ARBA00047899"/>
    </source>
</evidence>
<reference evidence="13" key="2">
    <citation type="submission" date="2024-01" db="EMBL/GenBank/DDBJ databases">
        <authorList>
            <person name="He J."/>
            <person name="Wang M."/>
            <person name="Zheng J."/>
            <person name="Liu Z."/>
        </authorList>
    </citation>
    <scope>NUCLEOTIDE SEQUENCE</scope>
    <source>
        <strain evidence="13">ZL_2023a</strain>
        <tissue evidence="13">Muscle</tissue>
    </source>
</reference>
<comment type="similarity">
    <text evidence="10">Belongs to the protein kinase superfamily.</text>
</comment>
<dbReference type="PANTHER" id="PTHR24346:SF49">
    <property type="entry name" value="NIM1 SERINE_THREONINE PROTEIN KINASE"/>
    <property type="match status" value="1"/>
</dbReference>
<dbReference type="GO" id="GO:0005524">
    <property type="term" value="F:ATP binding"/>
    <property type="evidence" value="ECO:0007669"/>
    <property type="project" value="UniProtKB-UniRule"/>
</dbReference>
<feature type="region of interest" description="Disordered" evidence="11">
    <location>
        <begin position="415"/>
        <end position="461"/>
    </location>
</feature>
<dbReference type="EMBL" id="JARKIK010000062">
    <property type="protein sequence ID" value="KAK8731145.1"/>
    <property type="molecule type" value="Genomic_DNA"/>
</dbReference>
<comment type="catalytic activity">
    <reaction evidence="7">
        <text>L-threonyl-[protein] + ATP = O-phospho-L-threonyl-[protein] + ADP + H(+)</text>
        <dbReference type="Rhea" id="RHEA:46608"/>
        <dbReference type="Rhea" id="RHEA-COMP:11060"/>
        <dbReference type="Rhea" id="RHEA-COMP:11605"/>
        <dbReference type="ChEBI" id="CHEBI:15378"/>
        <dbReference type="ChEBI" id="CHEBI:30013"/>
        <dbReference type="ChEBI" id="CHEBI:30616"/>
        <dbReference type="ChEBI" id="CHEBI:61977"/>
        <dbReference type="ChEBI" id="CHEBI:456216"/>
        <dbReference type="EC" id="2.7.11.1"/>
    </reaction>
</comment>
<dbReference type="FunFam" id="3.30.200.20:FF:000003">
    <property type="entry name" value="Non-specific serine/threonine protein kinase"/>
    <property type="match status" value="1"/>
</dbReference>
<evidence type="ECO:0000256" key="10">
    <source>
        <dbReference type="RuleBase" id="RU000304"/>
    </source>
</evidence>
<dbReference type="FunFam" id="1.10.510.10:FF:000571">
    <property type="entry name" value="Maternal embryonic leucine zipper kinase"/>
    <property type="match status" value="1"/>
</dbReference>
<dbReference type="InterPro" id="IPR017441">
    <property type="entry name" value="Protein_kinase_ATP_BS"/>
</dbReference>
<sequence length="475" mass="51809">SLCSGGVELPAWARGCAGARARGRAVMPAARSTFLGDDLNVATTTTSARSLDSVCGEDEDQRTAYERVLYGLHHDQRWIKEVTLGRRVGFYRFRGELGQGNFSTVRLAFHQLTRDKVAVKVIDKSKLDQKTQRMLAREISNMDVVAHPNIIRLFEVVETLSRIHLVLEFAPGGELFNRVTAEGRLPENDSAKVFTQVLSAVTYLHGLSIIHRDIKAENVFLAGPGQVKLGDFGFSTRVSNLQQQLSTFCGSPPYAAPELYKDESYIGPAVDIWALGVLLYFILTADMPFKANTVAGLKRHILAGAFTTPDHVSPAASDLISRLLVQEPSDRPGTSAISAHTWLATAPSQPSPLPHYVLAPTFSPQESSDVEEEAVSTLEKWGISRDTLEDGATLGARSPSLATYRILLHRLMTRPATPNTTNHNTSTDTLVSSLPTSSSPSTPSKDRRRLPRLPKNGHAVNATYGGVKSRACIIV</sequence>
<dbReference type="GO" id="GO:0035556">
    <property type="term" value="P:intracellular signal transduction"/>
    <property type="evidence" value="ECO:0007669"/>
    <property type="project" value="TreeGrafter"/>
</dbReference>
<dbReference type="EMBL" id="JARKIK010000062">
    <property type="protein sequence ID" value="KAK8731149.1"/>
    <property type="molecule type" value="Genomic_DNA"/>
</dbReference>
<feature type="compositionally biased region" description="Low complexity" evidence="11">
    <location>
        <begin position="425"/>
        <end position="443"/>
    </location>
</feature>
<evidence type="ECO:0000256" key="5">
    <source>
        <dbReference type="ARBA" id="ARBA00022777"/>
    </source>
</evidence>
<keyword evidence="6 9" id="KW-0067">ATP-binding</keyword>
<comment type="caution">
    <text evidence="13">The sequence shown here is derived from an EMBL/GenBank/DDBJ whole genome shotgun (WGS) entry which is preliminary data.</text>
</comment>
<dbReference type="EMBL" id="JARKIK010000062">
    <property type="protein sequence ID" value="KAK8731148.1"/>
    <property type="molecule type" value="Genomic_DNA"/>
</dbReference>
<accession>A0AAW0WGF7</accession>
<keyword evidence="3" id="KW-0808">Transferase</keyword>
<feature type="binding site" evidence="9">
    <location>
        <position position="120"/>
    </location>
    <ligand>
        <name>ATP</name>
        <dbReference type="ChEBI" id="CHEBI:30616"/>
    </ligand>
</feature>
<feature type="non-terminal residue" evidence="13">
    <location>
        <position position="1"/>
    </location>
</feature>
<dbReference type="Proteomes" id="UP001445076">
    <property type="component" value="Unassembled WGS sequence"/>
</dbReference>
<evidence type="ECO:0000313" key="14">
    <source>
        <dbReference type="Proteomes" id="UP001445076"/>
    </source>
</evidence>
<dbReference type="InterPro" id="IPR008271">
    <property type="entry name" value="Ser/Thr_kinase_AS"/>
</dbReference>
<dbReference type="PROSITE" id="PS00107">
    <property type="entry name" value="PROTEIN_KINASE_ATP"/>
    <property type="match status" value="1"/>
</dbReference>
<keyword evidence="14" id="KW-1185">Reference proteome</keyword>
<name>A0AAW0WGF7_CHEQU</name>
<dbReference type="GO" id="GO:0005737">
    <property type="term" value="C:cytoplasm"/>
    <property type="evidence" value="ECO:0007669"/>
    <property type="project" value="TreeGrafter"/>
</dbReference>
<dbReference type="PROSITE" id="PS50011">
    <property type="entry name" value="PROTEIN_KINASE_DOM"/>
    <property type="match status" value="1"/>
</dbReference>
<reference evidence="13 14" key="1">
    <citation type="journal article" date="2024" name="BMC Genomics">
        <title>Genome assembly of redclaw crayfish (Cherax quadricarinatus) provides insights into its immune adaptation and hypoxia tolerance.</title>
        <authorList>
            <person name="Liu Z."/>
            <person name="Zheng J."/>
            <person name="Li H."/>
            <person name="Fang K."/>
            <person name="Wang S."/>
            <person name="He J."/>
            <person name="Zhou D."/>
            <person name="Weng S."/>
            <person name="Chi M."/>
            <person name="Gu Z."/>
            <person name="He J."/>
            <person name="Li F."/>
            <person name="Wang M."/>
        </authorList>
    </citation>
    <scope>NUCLEOTIDE SEQUENCE [LARGE SCALE GENOMIC DNA]</scope>
    <source>
        <strain evidence="13">ZL_2023a</strain>
    </source>
</reference>
<evidence type="ECO:0000256" key="9">
    <source>
        <dbReference type="PROSITE-ProRule" id="PRU10141"/>
    </source>
</evidence>
<dbReference type="InterPro" id="IPR000719">
    <property type="entry name" value="Prot_kinase_dom"/>
</dbReference>
<evidence type="ECO:0000256" key="3">
    <source>
        <dbReference type="ARBA" id="ARBA00022679"/>
    </source>
</evidence>
<dbReference type="EMBL" id="JARKIK010000062">
    <property type="protein sequence ID" value="KAK8731146.1"/>
    <property type="molecule type" value="Genomic_DNA"/>
</dbReference>
<dbReference type="EC" id="2.7.11.1" evidence="1"/>
<dbReference type="PANTHER" id="PTHR24346">
    <property type="entry name" value="MAP/MICROTUBULE AFFINITY-REGULATING KINASE"/>
    <property type="match status" value="1"/>
</dbReference>
<dbReference type="AlphaFoldDB" id="A0AAW0WGF7"/>
<evidence type="ECO:0000256" key="11">
    <source>
        <dbReference type="SAM" id="MobiDB-lite"/>
    </source>
</evidence>
<dbReference type="PROSITE" id="PS00108">
    <property type="entry name" value="PROTEIN_KINASE_ST"/>
    <property type="match status" value="1"/>
</dbReference>
<proteinExistence type="inferred from homology"/>
<keyword evidence="5" id="KW-0418">Kinase</keyword>
<evidence type="ECO:0000256" key="1">
    <source>
        <dbReference type="ARBA" id="ARBA00012513"/>
    </source>
</evidence>
<comment type="catalytic activity">
    <reaction evidence="8">
        <text>L-seryl-[protein] + ATP = O-phospho-L-seryl-[protein] + ADP + H(+)</text>
        <dbReference type="Rhea" id="RHEA:17989"/>
        <dbReference type="Rhea" id="RHEA-COMP:9863"/>
        <dbReference type="Rhea" id="RHEA-COMP:11604"/>
        <dbReference type="ChEBI" id="CHEBI:15378"/>
        <dbReference type="ChEBI" id="CHEBI:29999"/>
        <dbReference type="ChEBI" id="CHEBI:30616"/>
        <dbReference type="ChEBI" id="CHEBI:83421"/>
        <dbReference type="ChEBI" id="CHEBI:456216"/>
        <dbReference type="EC" id="2.7.11.1"/>
    </reaction>
</comment>
<feature type="domain" description="Protein kinase" evidence="12">
    <location>
        <begin position="91"/>
        <end position="343"/>
    </location>
</feature>
<dbReference type="EMBL" id="JARKIK010000062">
    <property type="protein sequence ID" value="KAK8731150.1"/>
    <property type="molecule type" value="Genomic_DNA"/>
</dbReference>
<evidence type="ECO:0000256" key="6">
    <source>
        <dbReference type="ARBA" id="ARBA00022840"/>
    </source>
</evidence>
<evidence type="ECO:0000259" key="12">
    <source>
        <dbReference type="PROSITE" id="PS50011"/>
    </source>
</evidence>
<protein>
    <recommendedName>
        <fullName evidence="1">non-specific serine/threonine protein kinase</fullName>
        <ecNumber evidence="1">2.7.11.1</ecNumber>
    </recommendedName>
</protein>
<dbReference type="EMBL" id="JARKIK010000062">
    <property type="protein sequence ID" value="KAK8731144.1"/>
    <property type="molecule type" value="Genomic_DNA"/>
</dbReference>
<evidence type="ECO:0000313" key="13">
    <source>
        <dbReference type="EMBL" id="KAK8731147.1"/>
    </source>
</evidence>
<evidence type="ECO:0000256" key="2">
    <source>
        <dbReference type="ARBA" id="ARBA00022527"/>
    </source>
</evidence>
<dbReference type="GO" id="GO:0050321">
    <property type="term" value="F:tau-protein kinase activity"/>
    <property type="evidence" value="ECO:0007669"/>
    <property type="project" value="TreeGrafter"/>
</dbReference>
<dbReference type="EMBL" id="JARKIK010000062">
    <property type="protein sequence ID" value="KAK8731147.1"/>
    <property type="molecule type" value="Genomic_DNA"/>
</dbReference>
<gene>
    <name evidence="13" type="ORF">OTU49_007822</name>
</gene>
<dbReference type="Gene3D" id="1.10.510.10">
    <property type="entry name" value="Transferase(Phosphotransferase) domain 1"/>
    <property type="match status" value="1"/>
</dbReference>
<dbReference type="InterPro" id="IPR011009">
    <property type="entry name" value="Kinase-like_dom_sf"/>
</dbReference>
<dbReference type="SMART" id="SM00220">
    <property type="entry name" value="S_TKc"/>
    <property type="match status" value="1"/>
</dbReference>
<organism evidence="13 14">
    <name type="scientific">Cherax quadricarinatus</name>
    <name type="common">Australian red claw crayfish</name>
    <dbReference type="NCBI Taxonomy" id="27406"/>
    <lineage>
        <taxon>Eukaryota</taxon>
        <taxon>Metazoa</taxon>
        <taxon>Ecdysozoa</taxon>
        <taxon>Arthropoda</taxon>
        <taxon>Crustacea</taxon>
        <taxon>Multicrustacea</taxon>
        <taxon>Malacostraca</taxon>
        <taxon>Eumalacostraca</taxon>
        <taxon>Eucarida</taxon>
        <taxon>Decapoda</taxon>
        <taxon>Pleocyemata</taxon>
        <taxon>Astacidea</taxon>
        <taxon>Parastacoidea</taxon>
        <taxon>Parastacidae</taxon>
        <taxon>Cherax</taxon>
    </lineage>
</organism>
<dbReference type="Pfam" id="PF00069">
    <property type="entry name" value="Pkinase"/>
    <property type="match status" value="1"/>
</dbReference>
<keyword evidence="2 10" id="KW-0723">Serine/threonine-protein kinase</keyword>
<dbReference type="SUPFAM" id="SSF56112">
    <property type="entry name" value="Protein kinase-like (PK-like)"/>
    <property type="match status" value="1"/>
</dbReference>